<dbReference type="EMBL" id="JBHMDI010000295">
    <property type="protein sequence ID" value="MFB9353056.1"/>
    <property type="molecule type" value="Genomic_DNA"/>
</dbReference>
<evidence type="ECO:0000313" key="3">
    <source>
        <dbReference type="Proteomes" id="UP001589753"/>
    </source>
</evidence>
<dbReference type="RefSeq" id="WP_380957843.1">
    <property type="nucleotide sequence ID" value="NZ_JBHMDI010000295.1"/>
</dbReference>
<name>A0ABV5LMD4_9ACTN</name>
<dbReference type="Proteomes" id="UP001589753">
    <property type="component" value="Unassembled WGS sequence"/>
</dbReference>
<comment type="caution">
    <text evidence="2">The sequence shown here is derived from an EMBL/GenBank/DDBJ whole genome shotgun (WGS) entry which is preliminary data.</text>
</comment>
<sequence length="290" mass="29960">MRPASAGEGSGPGPDGGRAGTGPRGRSGEAPAPHRAALPFAPGHVSGAAERAAFRDAAAGAWERHAAAVSRVLTRMPALRGHELEAARTDLVAVHAYLTAGEGPLHHRELIRDLHTGEGRLLPYAGCLASALRRLPSYRGVALRGGDTDGPEPAVGTLLHDPAPVSTLAGTSALPAGAPVRYAIWSVTGRKVRQLLDRPGGSTETHEEIVFVPGTGFRVLGVRTAPAGPSVVLLRELPGNATAYMDGSEELSGLDLKALTHLEEALAKGFRVGDGPQWPERCSGPVGQDG</sequence>
<protein>
    <recommendedName>
        <fullName evidence="4">NAD(+)--protein-arginine ADP-ribosyltransferase</fullName>
    </recommendedName>
</protein>
<keyword evidence="3" id="KW-1185">Reference proteome</keyword>
<evidence type="ECO:0000256" key="1">
    <source>
        <dbReference type="SAM" id="MobiDB-lite"/>
    </source>
</evidence>
<reference evidence="2 3" key="1">
    <citation type="submission" date="2024-09" db="EMBL/GenBank/DDBJ databases">
        <authorList>
            <person name="Sun Q."/>
            <person name="Mori K."/>
        </authorList>
    </citation>
    <scope>NUCLEOTIDE SEQUENCE [LARGE SCALE GENOMIC DNA]</scope>
    <source>
        <strain evidence="2 3">JCM 9767</strain>
    </source>
</reference>
<evidence type="ECO:0000313" key="2">
    <source>
        <dbReference type="EMBL" id="MFB9353056.1"/>
    </source>
</evidence>
<proteinExistence type="predicted"/>
<dbReference type="Gene3D" id="3.90.176.10">
    <property type="entry name" value="Toxin ADP-ribosyltransferase, Chain A, domain 1"/>
    <property type="match status" value="1"/>
</dbReference>
<feature type="compositionally biased region" description="Gly residues" evidence="1">
    <location>
        <begin position="8"/>
        <end position="25"/>
    </location>
</feature>
<evidence type="ECO:0008006" key="4">
    <source>
        <dbReference type="Google" id="ProtNLM"/>
    </source>
</evidence>
<feature type="region of interest" description="Disordered" evidence="1">
    <location>
        <begin position="1"/>
        <end position="41"/>
    </location>
</feature>
<organism evidence="2 3">
    <name type="scientific">Streptomyces heliomycini</name>
    <dbReference type="NCBI Taxonomy" id="284032"/>
    <lineage>
        <taxon>Bacteria</taxon>
        <taxon>Bacillati</taxon>
        <taxon>Actinomycetota</taxon>
        <taxon>Actinomycetes</taxon>
        <taxon>Kitasatosporales</taxon>
        <taxon>Streptomycetaceae</taxon>
        <taxon>Streptomyces</taxon>
    </lineage>
</organism>
<accession>A0ABV5LMD4</accession>
<gene>
    <name evidence="2" type="ORF">ACFFUA_37660</name>
</gene>